<dbReference type="EMBL" id="SWKU01000002">
    <property type="protein sequence ID" value="KAF3010044.1"/>
    <property type="molecule type" value="Genomic_DNA"/>
</dbReference>
<dbReference type="Proteomes" id="UP000801428">
    <property type="component" value="Unassembled WGS sequence"/>
</dbReference>
<protein>
    <submittedName>
        <fullName evidence="1">Uncharacterized protein</fullName>
    </submittedName>
</protein>
<dbReference type="OrthoDB" id="3799620at2759"/>
<name>A0A9P4WEA1_CURKU</name>
<proteinExistence type="predicted"/>
<dbReference type="AlphaFoldDB" id="A0A9P4WEA1"/>
<evidence type="ECO:0000313" key="1">
    <source>
        <dbReference type="EMBL" id="KAF3010044.1"/>
    </source>
</evidence>
<organism evidence="1 2">
    <name type="scientific">Curvularia kusanoi</name>
    <name type="common">Cochliobolus kusanoi</name>
    <dbReference type="NCBI Taxonomy" id="90978"/>
    <lineage>
        <taxon>Eukaryota</taxon>
        <taxon>Fungi</taxon>
        <taxon>Dikarya</taxon>
        <taxon>Ascomycota</taxon>
        <taxon>Pezizomycotina</taxon>
        <taxon>Dothideomycetes</taxon>
        <taxon>Pleosporomycetidae</taxon>
        <taxon>Pleosporales</taxon>
        <taxon>Pleosporineae</taxon>
        <taxon>Pleosporaceae</taxon>
        <taxon>Curvularia</taxon>
    </lineage>
</organism>
<keyword evidence="2" id="KW-1185">Reference proteome</keyword>
<accession>A0A9P4WEA1</accession>
<reference evidence="1" key="1">
    <citation type="submission" date="2019-04" db="EMBL/GenBank/DDBJ databases">
        <title>Sequencing of skin fungus with MAO and IRED activity.</title>
        <authorList>
            <person name="Marsaioli A.J."/>
            <person name="Bonatto J.M.C."/>
            <person name="Reis Junior O."/>
        </authorList>
    </citation>
    <scope>NUCLEOTIDE SEQUENCE</scope>
    <source>
        <strain evidence="1">30M1</strain>
    </source>
</reference>
<evidence type="ECO:0000313" key="2">
    <source>
        <dbReference type="Proteomes" id="UP000801428"/>
    </source>
</evidence>
<sequence>MPSIYKNPSAFYSEEDVTTPLTTYTFVARDRPVEPFFDVSPELRDMIWDNVWEHTPVSFLKQLDRCYLYRQTPTTIPTWLVTDKHLYREGVDQVNRDSSWRFHHDPVMTNWNDTLPRTLPGAHSRTYIVKLPGLVLDRKNGGWKFDRPDRVEATMKNVMAERLPDCPLTSLTIVIERGHRIGTTPNQVFSRKADWKVDLSQLKVLRKLYTLRRLYIVLTEEYRPGVTMEPEELWEHYKYDKAGTPINGNDVETSFNAAFCRAAWNIGAKTIRDGHQWHTNLIDYRNQYDEFREQVFTKGASQTGYDSRSKRINWVYTIHHLPEQYIEEY</sequence>
<gene>
    <name evidence="1" type="ORF">E8E13_011512</name>
</gene>
<comment type="caution">
    <text evidence="1">The sequence shown here is derived from an EMBL/GenBank/DDBJ whole genome shotgun (WGS) entry which is preliminary data.</text>
</comment>